<evidence type="ECO:0000313" key="2">
    <source>
        <dbReference type="Proteomes" id="UP000828941"/>
    </source>
</evidence>
<name>A0ACB9LGX9_BAUVA</name>
<organism evidence="1 2">
    <name type="scientific">Bauhinia variegata</name>
    <name type="common">Purple orchid tree</name>
    <name type="synonym">Phanera variegata</name>
    <dbReference type="NCBI Taxonomy" id="167791"/>
    <lineage>
        <taxon>Eukaryota</taxon>
        <taxon>Viridiplantae</taxon>
        <taxon>Streptophyta</taxon>
        <taxon>Embryophyta</taxon>
        <taxon>Tracheophyta</taxon>
        <taxon>Spermatophyta</taxon>
        <taxon>Magnoliopsida</taxon>
        <taxon>eudicotyledons</taxon>
        <taxon>Gunneridae</taxon>
        <taxon>Pentapetalae</taxon>
        <taxon>rosids</taxon>
        <taxon>fabids</taxon>
        <taxon>Fabales</taxon>
        <taxon>Fabaceae</taxon>
        <taxon>Cercidoideae</taxon>
        <taxon>Cercideae</taxon>
        <taxon>Bauhiniinae</taxon>
        <taxon>Bauhinia</taxon>
    </lineage>
</organism>
<comment type="caution">
    <text evidence="1">The sequence shown here is derived from an EMBL/GenBank/DDBJ whole genome shotgun (WGS) entry which is preliminary data.</text>
</comment>
<accession>A0ACB9LGX9</accession>
<dbReference type="Proteomes" id="UP000828941">
    <property type="component" value="Chromosome 12"/>
</dbReference>
<sequence>MAANKEDSVPSAINTEAPPTIDSDIVMTANNKDPPPPANDDAGIEANNKDSVPSAINTEASDIGMAANNEDLALPTDSVVNGDASTMANNNDAASLTADKDKDKSANNKDIASMEINTDSAPAVDNDTGKTNASLATDSDKGDAENNSEKKDKNEEEMLTLDKIGTNFTKLAQEGKLNPLDGREELVDRVIQILCKRTKCNPCLIGSPGMGKTAIIEVLAQRIHSGTVPEKLQQKKVISIASHHPESRSHCPASLGGNIIKEIEQSPDMIVHFDEVHSLFSVSFLKPALQRGDIQCIAAASTLDEYRDYSLEGPFQPLQVPETSVDDTVKILKRFRGLYETHHKVQYTDEAFDAAVKLSSRYLRDGILLDEVIDLIDEAGSRARLVHSKKRIKTETDDTPVKVTKEDVQHVVFSRIEIPVHEVSKEESERLLKLEETLHELIIGQHEALIAISDAIRRARVGLKSSKRPIASFIFTGPTGVGKTEVAKALARQYFGSEDSMIRFDMSEYMEKHQVSKLIGSPPGYVMCTEGGQLTEAVRSKPHTVVLFDEIEKAHRDILNLMLQILDDGRLTDNMGETVTFSNTIIIMTSNVGSNVFYGESSAVVSDGKNILVMKELKKNFRAEFLNRCDEIIVFKQLTKGEVRQIADLMFKEVGDRLKAKDIKLNVSDKFRERVVEDGYSPNYGARQLRRVITTLLENVLARKILSKEIKEGDSVLVDVDSEGNIEVLMETSSGKGE</sequence>
<protein>
    <submittedName>
        <fullName evidence="1">Uncharacterized protein</fullName>
    </submittedName>
</protein>
<keyword evidence="2" id="KW-1185">Reference proteome</keyword>
<gene>
    <name evidence="1" type="ORF">L6164_031451</name>
</gene>
<reference evidence="1 2" key="1">
    <citation type="journal article" date="2022" name="DNA Res.">
        <title>Chromosomal-level genome assembly of the orchid tree Bauhinia variegata (Leguminosae; Cercidoideae) supports the allotetraploid origin hypothesis of Bauhinia.</title>
        <authorList>
            <person name="Zhong Y."/>
            <person name="Chen Y."/>
            <person name="Zheng D."/>
            <person name="Pang J."/>
            <person name="Liu Y."/>
            <person name="Luo S."/>
            <person name="Meng S."/>
            <person name="Qian L."/>
            <person name="Wei D."/>
            <person name="Dai S."/>
            <person name="Zhou R."/>
        </authorList>
    </citation>
    <scope>NUCLEOTIDE SEQUENCE [LARGE SCALE GENOMIC DNA]</scope>
    <source>
        <strain evidence="1">BV-YZ2020</strain>
    </source>
</reference>
<dbReference type="EMBL" id="CM039437">
    <property type="protein sequence ID" value="KAI4308369.1"/>
    <property type="molecule type" value="Genomic_DNA"/>
</dbReference>
<proteinExistence type="predicted"/>
<evidence type="ECO:0000313" key="1">
    <source>
        <dbReference type="EMBL" id="KAI4308369.1"/>
    </source>
</evidence>